<organism evidence="2 3">
    <name type="scientific">Orbilia oligospora</name>
    <name type="common">Nematode-trapping fungus</name>
    <name type="synonym">Arthrobotrys oligospora</name>
    <dbReference type="NCBI Taxonomy" id="2813651"/>
    <lineage>
        <taxon>Eukaryota</taxon>
        <taxon>Fungi</taxon>
        <taxon>Dikarya</taxon>
        <taxon>Ascomycota</taxon>
        <taxon>Pezizomycotina</taxon>
        <taxon>Orbiliomycetes</taxon>
        <taxon>Orbiliales</taxon>
        <taxon>Orbiliaceae</taxon>
        <taxon>Orbilia</taxon>
    </lineage>
</organism>
<evidence type="ECO:0000313" key="3">
    <source>
        <dbReference type="Proteomes" id="UP000472727"/>
    </source>
</evidence>
<comment type="caution">
    <text evidence="2">The sequence shown here is derived from an EMBL/GenBank/DDBJ whole genome shotgun (WGS) entry which is preliminary data.</text>
</comment>
<accession>A0A7C8U4Q2</accession>
<dbReference type="AlphaFoldDB" id="A0A7C8U4Q2"/>
<dbReference type="EMBL" id="WIWS01000292">
    <property type="protein sequence ID" value="KAF3194601.1"/>
    <property type="molecule type" value="Genomic_DNA"/>
</dbReference>
<keyword evidence="1" id="KW-0732">Signal</keyword>
<dbReference type="Proteomes" id="UP000472727">
    <property type="component" value="Unassembled WGS sequence"/>
</dbReference>
<evidence type="ECO:0000256" key="1">
    <source>
        <dbReference type="SAM" id="SignalP"/>
    </source>
</evidence>
<dbReference type="Pfam" id="PF11327">
    <property type="entry name" value="Egh16-like"/>
    <property type="match status" value="1"/>
</dbReference>
<feature type="chain" id="PRO_5028945804" evidence="1">
    <location>
        <begin position="24"/>
        <end position="308"/>
    </location>
</feature>
<name>A0A7C8U4Q2_ORBOL</name>
<dbReference type="PANTHER" id="PTHR34618:SF1">
    <property type="entry name" value="SECRETED PROTEIN"/>
    <property type="match status" value="1"/>
</dbReference>
<feature type="signal peptide" evidence="1">
    <location>
        <begin position="1"/>
        <end position="23"/>
    </location>
</feature>
<dbReference type="PANTHER" id="PTHR34618">
    <property type="entry name" value="SURFACE PROTEIN MAS1, PUTATIVE-RELATED"/>
    <property type="match status" value="1"/>
</dbReference>
<proteinExistence type="predicted"/>
<protein>
    <submittedName>
        <fullName evidence="2">Uncharacterized protein</fullName>
    </submittedName>
</protein>
<reference evidence="2 3" key="1">
    <citation type="submission" date="2019-06" db="EMBL/GenBank/DDBJ databases">
        <authorList>
            <person name="Palmer J.M."/>
        </authorList>
    </citation>
    <scope>NUCLEOTIDE SEQUENCE [LARGE SCALE GENOMIC DNA]</scope>
    <source>
        <strain evidence="2 3">TWF106</strain>
    </source>
</reference>
<evidence type="ECO:0000313" key="2">
    <source>
        <dbReference type="EMBL" id="KAF3194601.1"/>
    </source>
</evidence>
<sequence>MQPIAIFAAAAAAFLSSVPQVSAHTRFPECKNLLVTPAVKIPAPGYDPSIPMVPSGPLVKQQFDTTVFSTSPIPTDPSSPHYKYAVMISNMMVEGDTPAGWAHMIKNCYMRPFDAETLTQTQSLTQQLRAKGKDISRVDEKRPGLPLQIAGFQINKDGGGPYRCKLDYTGSGQSFGPWLTRKGNIYIKPWVVMNGNKNAECSGASGEAPECVGKQWGILVDIPKPLPMQCRGAYGVHKNICILRSENEAKNGPFGGCWPVQIEPPPGLKPPKTRIVVNTKTPEPIPKYGDAGYDVQKDSYDEGAKAYY</sequence>
<dbReference type="InterPro" id="IPR021476">
    <property type="entry name" value="Egh16-like"/>
</dbReference>
<gene>
    <name evidence="2" type="ORF">TWF106_006170</name>
</gene>